<dbReference type="AlphaFoldDB" id="A0A0C9ZHH9"/>
<gene>
    <name evidence="1" type="ORF">PISMIDRAFT_551121</name>
</gene>
<dbReference type="Proteomes" id="UP000054018">
    <property type="component" value="Unassembled WGS sequence"/>
</dbReference>
<protein>
    <submittedName>
        <fullName evidence="1">Uncharacterized protein</fullName>
    </submittedName>
</protein>
<evidence type="ECO:0000313" key="2">
    <source>
        <dbReference type="Proteomes" id="UP000054018"/>
    </source>
</evidence>
<accession>A0A0C9ZHH9</accession>
<dbReference type="EMBL" id="KN833691">
    <property type="protein sequence ID" value="KIK28726.1"/>
    <property type="molecule type" value="Genomic_DNA"/>
</dbReference>
<organism evidence="1 2">
    <name type="scientific">Pisolithus microcarpus 441</name>
    <dbReference type="NCBI Taxonomy" id="765257"/>
    <lineage>
        <taxon>Eukaryota</taxon>
        <taxon>Fungi</taxon>
        <taxon>Dikarya</taxon>
        <taxon>Basidiomycota</taxon>
        <taxon>Agaricomycotina</taxon>
        <taxon>Agaricomycetes</taxon>
        <taxon>Agaricomycetidae</taxon>
        <taxon>Boletales</taxon>
        <taxon>Sclerodermatineae</taxon>
        <taxon>Pisolithaceae</taxon>
        <taxon>Pisolithus</taxon>
    </lineage>
</organism>
<sequence>MRSVSTFTLSFFSSENKDSQRDLTTGDSPEFLDRSGLWRGSRRSAWLFGDEFEMSLVWVPVNINRIQSSHLVYT</sequence>
<evidence type="ECO:0000313" key="1">
    <source>
        <dbReference type="EMBL" id="KIK28726.1"/>
    </source>
</evidence>
<keyword evidence="2" id="KW-1185">Reference proteome</keyword>
<name>A0A0C9ZHH9_9AGAM</name>
<reference evidence="1 2" key="1">
    <citation type="submission" date="2014-04" db="EMBL/GenBank/DDBJ databases">
        <authorList>
            <consortium name="DOE Joint Genome Institute"/>
            <person name="Kuo A."/>
            <person name="Kohler A."/>
            <person name="Costa M.D."/>
            <person name="Nagy L.G."/>
            <person name="Floudas D."/>
            <person name="Copeland A."/>
            <person name="Barry K.W."/>
            <person name="Cichocki N."/>
            <person name="Veneault-Fourrey C."/>
            <person name="LaButti K."/>
            <person name="Lindquist E.A."/>
            <person name="Lipzen A."/>
            <person name="Lundell T."/>
            <person name="Morin E."/>
            <person name="Murat C."/>
            <person name="Sun H."/>
            <person name="Tunlid A."/>
            <person name="Henrissat B."/>
            <person name="Grigoriev I.V."/>
            <person name="Hibbett D.S."/>
            <person name="Martin F."/>
            <person name="Nordberg H.P."/>
            <person name="Cantor M.N."/>
            <person name="Hua S.X."/>
        </authorList>
    </citation>
    <scope>NUCLEOTIDE SEQUENCE [LARGE SCALE GENOMIC DNA]</scope>
    <source>
        <strain evidence="1 2">441</strain>
    </source>
</reference>
<proteinExistence type="predicted"/>
<dbReference type="HOGENOM" id="CLU_2688769_0_0_1"/>
<reference evidence="2" key="2">
    <citation type="submission" date="2015-01" db="EMBL/GenBank/DDBJ databases">
        <title>Evolutionary Origins and Diversification of the Mycorrhizal Mutualists.</title>
        <authorList>
            <consortium name="DOE Joint Genome Institute"/>
            <consortium name="Mycorrhizal Genomics Consortium"/>
            <person name="Kohler A."/>
            <person name="Kuo A."/>
            <person name="Nagy L.G."/>
            <person name="Floudas D."/>
            <person name="Copeland A."/>
            <person name="Barry K.W."/>
            <person name="Cichocki N."/>
            <person name="Veneault-Fourrey C."/>
            <person name="LaButti K."/>
            <person name="Lindquist E.A."/>
            <person name="Lipzen A."/>
            <person name="Lundell T."/>
            <person name="Morin E."/>
            <person name="Murat C."/>
            <person name="Riley R."/>
            <person name="Ohm R."/>
            <person name="Sun H."/>
            <person name="Tunlid A."/>
            <person name="Henrissat B."/>
            <person name="Grigoriev I.V."/>
            <person name="Hibbett D.S."/>
            <person name="Martin F."/>
        </authorList>
    </citation>
    <scope>NUCLEOTIDE SEQUENCE [LARGE SCALE GENOMIC DNA]</scope>
    <source>
        <strain evidence="2">441</strain>
    </source>
</reference>